<dbReference type="Gene3D" id="3.90.550.10">
    <property type="entry name" value="Spore Coat Polysaccharide Biosynthesis Protein SpsA, Chain A"/>
    <property type="match status" value="1"/>
</dbReference>
<dbReference type="PANTHER" id="PTHR43685:SF2">
    <property type="entry name" value="GLYCOSYLTRANSFERASE 2-LIKE DOMAIN-CONTAINING PROTEIN"/>
    <property type="match status" value="1"/>
</dbReference>
<dbReference type="GO" id="GO:0044010">
    <property type="term" value="P:single-species biofilm formation"/>
    <property type="evidence" value="ECO:0007669"/>
    <property type="project" value="TreeGrafter"/>
</dbReference>
<name>A0A0F9R756_9ZZZZ</name>
<accession>A0A0F9R756</accession>
<gene>
    <name evidence="2" type="ORF">LCGC14_1008220</name>
</gene>
<dbReference type="SUPFAM" id="SSF53448">
    <property type="entry name" value="Nucleotide-diphospho-sugar transferases"/>
    <property type="match status" value="1"/>
</dbReference>
<dbReference type="PANTHER" id="PTHR43685">
    <property type="entry name" value="GLYCOSYLTRANSFERASE"/>
    <property type="match status" value="1"/>
</dbReference>
<comment type="caution">
    <text evidence="2">The sequence shown here is derived from an EMBL/GenBank/DDBJ whole genome shotgun (WGS) entry which is preliminary data.</text>
</comment>
<protein>
    <recommendedName>
        <fullName evidence="1">Glycosyltransferase 2-like domain-containing protein</fullName>
    </recommendedName>
</protein>
<evidence type="ECO:0000259" key="1">
    <source>
        <dbReference type="Pfam" id="PF00535"/>
    </source>
</evidence>
<dbReference type="AlphaFoldDB" id="A0A0F9R756"/>
<dbReference type="Pfam" id="PF00535">
    <property type="entry name" value="Glycos_transf_2"/>
    <property type="match status" value="1"/>
</dbReference>
<organism evidence="2">
    <name type="scientific">marine sediment metagenome</name>
    <dbReference type="NCBI Taxonomy" id="412755"/>
    <lineage>
        <taxon>unclassified sequences</taxon>
        <taxon>metagenomes</taxon>
        <taxon>ecological metagenomes</taxon>
    </lineage>
</organism>
<dbReference type="EMBL" id="LAZR01003942">
    <property type="protein sequence ID" value="KKN13248.1"/>
    <property type="molecule type" value="Genomic_DNA"/>
</dbReference>
<proteinExistence type="predicted"/>
<sequence length="213" mass="24918">MVKISTIIRCRDEERWIGHSIQSVLDFVKNPEIIIIDNNSTDDSRDVVRMFEHHVDIGYKTINNYSPGKSINLGVKDAKHDYILLISAHCTISKMNINDHISQLNENCVVFGKQTPFYRGRRAGRRYIWKNFGNKLQVDMFSKEENRYFLHNAFALYKKEVLLSHSFDEILYGKEDRYWIKGMIELGYHSIYDPSMECIHHWTPGGATWKGIG</sequence>
<feature type="domain" description="Glycosyltransferase 2-like" evidence="1">
    <location>
        <begin position="5"/>
        <end position="162"/>
    </location>
</feature>
<dbReference type="InterPro" id="IPR001173">
    <property type="entry name" value="Glyco_trans_2-like"/>
</dbReference>
<evidence type="ECO:0000313" key="2">
    <source>
        <dbReference type="EMBL" id="KKN13248.1"/>
    </source>
</evidence>
<dbReference type="InterPro" id="IPR029044">
    <property type="entry name" value="Nucleotide-diphossugar_trans"/>
</dbReference>
<reference evidence="2" key="1">
    <citation type="journal article" date="2015" name="Nature">
        <title>Complex archaea that bridge the gap between prokaryotes and eukaryotes.</title>
        <authorList>
            <person name="Spang A."/>
            <person name="Saw J.H."/>
            <person name="Jorgensen S.L."/>
            <person name="Zaremba-Niedzwiedzka K."/>
            <person name="Martijn J."/>
            <person name="Lind A.E."/>
            <person name="van Eijk R."/>
            <person name="Schleper C."/>
            <person name="Guy L."/>
            <person name="Ettema T.J."/>
        </authorList>
    </citation>
    <scope>NUCLEOTIDE SEQUENCE</scope>
</reference>
<dbReference type="InterPro" id="IPR050834">
    <property type="entry name" value="Glycosyltransf_2"/>
</dbReference>